<dbReference type="FunFam" id="1.10.340.30:FF:000001">
    <property type="entry name" value="Endonuclease III"/>
    <property type="match status" value="1"/>
</dbReference>
<dbReference type="InterPro" id="IPR003265">
    <property type="entry name" value="HhH-GPD_domain"/>
</dbReference>
<evidence type="ECO:0000313" key="11">
    <source>
        <dbReference type="EMBL" id="GAH63846.1"/>
    </source>
</evidence>
<dbReference type="Gene3D" id="1.10.340.30">
    <property type="entry name" value="Hypothetical protein, domain 2"/>
    <property type="match status" value="1"/>
</dbReference>
<comment type="caution">
    <text evidence="11">The sequence shown here is derived from an EMBL/GenBank/DDBJ whole genome shotgun (WGS) entry which is preliminary data.</text>
</comment>
<evidence type="ECO:0000256" key="8">
    <source>
        <dbReference type="ARBA" id="ARBA00023204"/>
    </source>
</evidence>
<evidence type="ECO:0000256" key="6">
    <source>
        <dbReference type="ARBA" id="ARBA00023004"/>
    </source>
</evidence>
<evidence type="ECO:0000256" key="7">
    <source>
        <dbReference type="ARBA" id="ARBA00023014"/>
    </source>
</evidence>
<feature type="non-terminal residue" evidence="11">
    <location>
        <position position="156"/>
    </location>
</feature>
<evidence type="ECO:0000256" key="9">
    <source>
        <dbReference type="ARBA" id="ARBA00023295"/>
    </source>
</evidence>
<gene>
    <name evidence="11" type="ORF">S03H2_54080</name>
</gene>
<dbReference type="EMBL" id="BARU01034447">
    <property type="protein sequence ID" value="GAH63846.1"/>
    <property type="molecule type" value="Genomic_DNA"/>
</dbReference>
<comment type="similarity">
    <text evidence="1">Belongs to the Nth/MutY family.</text>
</comment>
<dbReference type="Pfam" id="PF00730">
    <property type="entry name" value="HhH-GPD"/>
    <property type="match status" value="1"/>
</dbReference>
<dbReference type="SUPFAM" id="SSF48150">
    <property type="entry name" value="DNA-glycosylase"/>
    <property type="match status" value="1"/>
</dbReference>
<dbReference type="AlphaFoldDB" id="X1H106"/>
<dbReference type="PANTHER" id="PTHR10359">
    <property type="entry name" value="A/G-SPECIFIC ADENINE GLYCOSYLASE/ENDONUCLEASE III"/>
    <property type="match status" value="1"/>
</dbReference>
<keyword evidence="4" id="KW-0227">DNA damage</keyword>
<keyword evidence="8" id="KW-0234">DNA repair</keyword>
<keyword evidence="5" id="KW-0378">Hydrolase</keyword>
<evidence type="ECO:0000256" key="3">
    <source>
        <dbReference type="ARBA" id="ARBA00022723"/>
    </source>
</evidence>
<evidence type="ECO:0000256" key="4">
    <source>
        <dbReference type="ARBA" id="ARBA00022763"/>
    </source>
</evidence>
<evidence type="ECO:0000256" key="5">
    <source>
        <dbReference type="ARBA" id="ARBA00022801"/>
    </source>
</evidence>
<proteinExistence type="inferred from homology"/>
<dbReference type="PANTHER" id="PTHR10359:SF18">
    <property type="entry name" value="ENDONUCLEASE III"/>
    <property type="match status" value="1"/>
</dbReference>
<dbReference type="InterPro" id="IPR011257">
    <property type="entry name" value="DNA_glycosylase"/>
</dbReference>
<organism evidence="11">
    <name type="scientific">marine sediment metagenome</name>
    <dbReference type="NCBI Taxonomy" id="412755"/>
    <lineage>
        <taxon>unclassified sequences</taxon>
        <taxon>metagenomes</taxon>
        <taxon>ecological metagenomes</taxon>
    </lineage>
</organism>
<dbReference type="GO" id="GO:0019104">
    <property type="term" value="F:DNA N-glycosylase activity"/>
    <property type="evidence" value="ECO:0007669"/>
    <property type="project" value="TreeGrafter"/>
</dbReference>
<accession>X1H106</accession>
<dbReference type="GO" id="GO:0046872">
    <property type="term" value="F:metal ion binding"/>
    <property type="evidence" value="ECO:0007669"/>
    <property type="project" value="UniProtKB-KW"/>
</dbReference>
<dbReference type="GO" id="GO:0003677">
    <property type="term" value="F:DNA binding"/>
    <property type="evidence" value="ECO:0007669"/>
    <property type="project" value="InterPro"/>
</dbReference>
<dbReference type="SMART" id="SM00478">
    <property type="entry name" value="ENDO3c"/>
    <property type="match status" value="1"/>
</dbReference>
<keyword evidence="3" id="KW-0479">Metal-binding</keyword>
<evidence type="ECO:0000256" key="2">
    <source>
        <dbReference type="ARBA" id="ARBA00022485"/>
    </source>
</evidence>
<protein>
    <recommendedName>
        <fullName evidence="10">HhH-GPD domain-containing protein</fullName>
    </recommendedName>
</protein>
<dbReference type="GO" id="GO:0051539">
    <property type="term" value="F:4 iron, 4 sulfur cluster binding"/>
    <property type="evidence" value="ECO:0007669"/>
    <property type="project" value="UniProtKB-KW"/>
</dbReference>
<reference evidence="11" key="1">
    <citation type="journal article" date="2014" name="Front. Microbiol.">
        <title>High frequency of phylogenetically diverse reductive dehalogenase-homologous genes in deep subseafloor sedimentary metagenomes.</title>
        <authorList>
            <person name="Kawai M."/>
            <person name="Futagami T."/>
            <person name="Toyoda A."/>
            <person name="Takaki Y."/>
            <person name="Nishi S."/>
            <person name="Hori S."/>
            <person name="Arai W."/>
            <person name="Tsubouchi T."/>
            <person name="Morono Y."/>
            <person name="Uchiyama I."/>
            <person name="Ito T."/>
            <person name="Fujiyama A."/>
            <person name="Inagaki F."/>
            <person name="Takami H."/>
        </authorList>
    </citation>
    <scope>NUCLEOTIDE SEQUENCE</scope>
    <source>
        <strain evidence="11">Expedition CK06-06</strain>
    </source>
</reference>
<evidence type="ECO:0000259" key="10">
    <source>
        <dbReference type="SMART" id="SM00478"/>
    </source>
</evidence>
<keyword evidence="7" id="KW-0411">Iron-sulfur</keyword>
<keyword evidence="2" id="KW-0004">4Fe-4S</keyword>
<sequence length="156" mass="17491">MSKKAVKTKIKACPERKKHALSKSKGRRVDKAQAAERVRKIYPILEKVYPGARTALNFRNPLELLIATILSAQCTDARVNMITKDLFRKYKSTADWARADIREIESDIKSTGFYHNKATSIKGVCAEVIERFDGKVPDTMEKLVALPGVGRKTANV</sequence>
<feature type="domain" description="HhH-GPD" evidence="10">
    <location>
        <begin position="70"/>
        <end position="156"/>
    </location>
</feature>
<dbReference type="GO" id="GO:0006285">
    <property type="term" value="P:base-excision repair, AP site formation"/>
    <property type="evidence" value="ECO:0007669"/>
    <property type="project" value="TreeGrafter"/>
</dbReference>
<keyword evidence="6" id="KW-0408">Iron</keyword>
<dbReference type="CDD" id="cd00056">
    <property type="entry name" value="ENDO3c"/>
    <property type="match status" value="1"/>
</dbReference>
<evidence type="ECO:0000256" key="1">
    <source>
        <dbReference type="ARBA" id="ARBA00008343"/>
    </source>
</evidence>
<keyword evidence="9" id="KW-0326">Glycosidase</keyword>
<name>X1H106_9ZZZZ</name>